<accession>A0A2N3XTM4</accession>
<dbReference type="RefSeq" id="WP_010308653.1">
    <property type="nucleotide sequence ID" value="NZ_CP061007.1"/>
</dbReference>
<dbReference type="InterPro" id="IPR050155">
    <property type="entry name" value="HAD-like_hydrolase_sf"/>
</dbReference>
<dbReference type="Pfam" id="PF12710">
    <property type="entry name" value="HAD"/>
    <property type="match status" value="1"/>
</dbReference>
<organism evidence="1 2">
    <name type="scientific">Saccharopolyspora spinosa</name>
    <dbReference type="NCBI Taxonomy" id="60894"/>
    <lineage>
        <taxon>Bacteria</taxon>
        <taxon>Bacillati</taxon>
        <taxon>Actinomycetota</taxon>
        <taxon>Actinomycetes</taxon>
        <taxon>Pseudonocardiales</taxon>
        <taxon>Pseudonocardiaceae</taxon>
        <taxon>Saccharopolyspora</taxon>
    </lineage>
</organism>
<dbReference type="Proteomes" id="UP000233786">
    <property type="component" value="Unassembled WGS sequence"/>
</dbReference>
<dbReference type="PANTHER" id="PTHR43434:SF20">
    <property type="entry name" value="5'-NUCLEOTIDASE"/>
    <property type="match status" value="1"/>
</dbReference>
<reference evidence="1" key="1">
    <citation type="submission" date="2017-12" db="EMBL/GenBank/DDBJ databases">
        <title>Sequencing the genomes of 1000 Actinobacteria strains.</title>
        <authorList>
            <person name="Klenk H.-P."/>
        </authorList>
    </citation>
    <scope>NUCLEOTIDE SEQUENCE [LARGE SCALE GENOMIC DNA]</scope>
    <source>
        <strain evidence="1">DSM 44228</strain>
    </source>
</reference>
<dbReference type="Gene3D" id="3.40.50.1000">
    <property type="entry name" value="HAD superfamily/HAD-like"/>
    <property type="match status" value="1"/>
</dbReference>
<dbReference type="InterPro" id="IPR036412">
    <property type="entry name" value="HAD-like_sf"/>
</dbReference>
<gene>
    <name evidence="1" type="ORF">A8926_1590</name>
</gene>
<protein>
    <submittedName>
        <fullName evidence="1">Phosphoglycolate phosphatase</fullName>
    </submittedName>
</protein>
<evidence type="ECO:0000313" key="1">
    <source>
        <dbReference type="EMBL" id="PKW14015.1"/>
    </source>
</evidence>
<dbReference type="GO" id="GO:0004713">
    <property type="term" value="F:protein tyrosine kinase activity"/>
    <property type="evidence" value="ECO:0007669"/>
    <property type="project" value="TreeGrafter"/>
</dbReference>
<evidence type="ECO:0000313" key="2">
    <source>
        <dbReference type="Proteomes" id="UP000233786"/>
    </source>
</evidence>
<dbReference type="EMBL" id="PJNB01000001">
    <property type="protein sequence ID" value="PKW14015.1"/>
    <property type="molecule type" value="Genomic_DNA"/>
</dbReference>
<dbReference type="Gene3D" id="1.10.150.240">
    <property type="entry name" value="Putative phosphatase, domain 2"/>
    <property type="match status" value="1"/>
</dbReference>
<dbReference type="InterPro" id="IPR023214">
    <property type="entry name" value="HAD_sf"/>
</dbReference>
<name>A0A2N3XTM4_SACSN</name>
<dbReference type="PANTHER" id="PTHR43434">
    <property type="entry name" value="PHOSPHOGLYCOLATE PHOSPHATASE"/>
    <property type="match status" value="1"/>
</dbReference>
<proteinExistence type="predicted"/>
<dbReference type="SUPFAM" id="SSF56784">
    <property type="entry name" value="HAD-like"/>
    <property type="match status" value="1"/>
</dbReference>
<keyword evidence="2" id="KW-1185">Reference proteome</keyword>
<dbReference type="STRING" id="994479.GCA_000194155_04298"/>
<dbReference type="AlphaFoldDB" id="A0A2N3XTM4"/>
<dbReference type="InterPro" id="IPR023198">
    <property type="entry name" value="PGP-like_dom2"/>
</dbReference>
<sequence length="206" mass="21681">MAEQRSAPTVGFDLDMTLIDPRPGMVRAIEALNAEFALSLDGEAFAAHLGPPLADAMRGYGFDEPMVERLVNHFREIYPSVVVGVTEPMPGAARALDAVREAGGRTLVITGKFEPNAALHLKAFGWDVDLLAGDVFAAAKGEVLREEGATIYVGDHLGDIVGAKTAGAVAVGVATGPYGVDELVEAGADVALRDLTEFPEWLAQHA</sequence>
<comment type="caution">
    <text evidence="1">The sequence shown here is derived from an EMBL/GenBank/DDBJ whole genome shotgun (WGS) entry which is preliminary data.</text>
</comment>
<dbReference type="GO" id="GO:0005829">
    <property type="term" value="C:cytosol"/>
    <property type="evidence" value="ECO:0007669"/>
    <property type="project" value="TreeGrafter"/>
</dbReference>